<keyword evidence="2" id="KW-1185">Reference proteome</keyword>
<evidence type="ECO:0000313" key="2">
    <source>
        <dbReference type="Proteomes" id="UP001209540"/>
    </source>
</evidence>
<dbReference type="EMBL" id="JAIXMP010000011">
    <property type="protein sequence ID" value="KAI9265173.1"/>
    <property type="molecule type" value="Genomic_DNA"/>
</dbReference>
<reference evidence="1" key="1">
    <citation type="journal article" date="2022" name="IScience">
        <title>Evolution of zygomycete secretomes and the origins of terrestrial fungal ecologies.</title>
        <authorList>
            <person name="Chang Y."/>
            <person name="Wang Y."/>
            <person name="Mondo S."/>
            <person name="Ahrendt S."/>
            <person name="Andreopoulos W."/>
            <person name="Barry K."/>
            <person name="Beard J."/>
            <person name="Benny G.L."/>
            <person name="Blankenship S."/>
            <person name="Bonito G."/>
            <person name="Cuomo C."/>
            <person name="Desiro A."/>
            <person name="Gervers K.A."/>
            <person name="Hundley H."/>
            <person name="Kuo A."/>
            <person name="LaButti K."/>
            <person name="Lang B.F."/>
            <person name="Lipzen A."/>
            <person name="O'Donnell K."/>
            <person name="Pangilinan J."/>
            <person name="Reynolds N."/>
            <person name="Sandor L."/>
            <person name="Smith M.E."/>
            <person name="Tsang A."/>
            <person name="Grigoriev I.V."/>
            <person name="Stajich J.E."/>
            <person name="Spatafora J.W."/>
        </authorList>
    </citation>
    <scope>NUCLEOTIDE SEQUENCE</scope>
    <source>
        <strain evidence="1">RSA 2281</strain>
    </source>
</reference>
<proteinExistence type="predicted"/>
<reference evidence="1" key="2">
    <citation type="submission" date="2023-02" db="EMBL/GenBank/DDBJ databases">
        <authorList>
            <consortium name="DOE Joint Genome Institute"/>
            <person name="Mondo S.J."/>
            <person name="Chang Y."/>
            <person name="Wang Y."/>
            <person name="Ahrendt S."/>
            <person name="Andreopoulos W."/>
            <person name="Barry K."/>
            <person name="Beard J."/>
            <person name="Benny G.L."/>
            <person name="Blankenship S."/>
            <person name="Bonito G."/>
            <person name="Cuomo C."/>
            <person name="Desiro A."/>
            <person name="Gervers K.A."/>
            <person name="Hundley H."/>
            <person name="Kuo A."/>
            <person name="LaButti K."/>
            <person name="Lang B.F."/>
            <person name="Lipzen A."/>
            <person name="O'Donnell K."/>
            <person name="Pangilinan J."/>
            <person name="Reynolds N."/>
            <person name="Sandor L."/>
            <person name="Smith M.W."/>
            <person name="Tsang A."/>
            <person name="Grigoriev I.V."/>
            <person name="Stajich J.E."/>
            <person name="Spatafora J.W."/>
        </authorList>
    </citation>
    <scope>NUCLEOTIDE SEQUENCE</scope>
    <source>
        <strain evidence="1">RSA 2281</strain>
    </source>
</reference>
<accession>A0AAD5KBF4</accession>
<comment type="caution">
    <text evidence="1">The sequence shown here is derived from an EMBL/GenBank/DDBJ whole genome shotgun (WGS) entry which is preliminary data.</text>
</comment>
<dbReference type="AlphaFoldDB" id="A0AAD5KBF4"/>
<gene>
    <name evidence="1" type="ORF">BDA99DRAFT_436760</name>
</gene>
<feature type="non-terminal residue" evidence="1">
    <location>
        <position position="219"/>
    </location>
</feature>
<dbReference type="Proteomes" id="UP001209540">
    <property type="component" value="Unassembled WGS sequence"/>
</dbReference>
<name>A0AAD5KBF4_9FUNG</name>
<organism evidence="1 2">
    <name type="scientific">Phascolomyces articulosus</name>
    <dbReference type="NCBI Taxonomy" id="60185"/>
    <lineage>
        <taxon>Eukaryota</taxon>
        <taxon>Fungi</taxon>
        <taxon>Fungi incertae sedis</taxon>
        <taxon>Mucoromycota</taxon>
        <taxon>Mucoromycotina</taxon>
        <taxon>Mucoromycetes</taxon>
        <taxon>Mucorales</taxon>
        <taxon>Lichtheimiaceae</taxon>
        <taxon>Phascolomyces</taxon>
    </lineage>
</organism>
<evidence type="ECO:0000313" key="1">
    <source>
        <dbReference type="EMBL" id="KAI9265173.1"/>
    </source>
</evidence>
<sequence length="219" mass="24886">IEKLPTHQLKDEVQEFELCQRFIDPILSGLFDDPEHNILFRWTSVMNEEAKNGSGMISKRRPDSVVTKLDGRFFGPTLGYVEVKSIKESKNKYAISKDLARIGVLSKNSLDVSGNRGCLGVQVNGLNMSFYITTLLCDGMYPMFEICTIEIPSSLQSLQGFIGYLDELFAILDCFDNWCLRKSTIPIQESSRKQKTLEDRAFDIILSRSKSSKRRCYAS</sequence>
<protein>
    <submittedName>
        <fullName evidence="1">Uncharacterized protein</fullName>
    </submittedName>
</protein>